<comment type="caution">
    <text evidence="2">The sequence shown here is derived from an EMBL/GenBank/DDBJ whole genome shotgun (WGS) entry which is preliminary data.</text>
</comment>
<keyword evidence="1" id="KW-0175">Coiled coil</keyword>
<reference evidence="2 3" key="1">
    <citation type="submission" date="2020-04" db="EMBL/GenBank/DDBJ databases">
        <title>Perkinsus olseni comparative genomics.</title>
        <authorList>
            <person name="Bogema D.R."/>
        </authorList>
    </citation>
    <scope>NUCLEOTIDE SEQUENCE [LARGE SCALE GENOMIC DNA]</scope>
    <source>
        <strain evidence="2">ATCC PRA-205</strain>
    </source>
</reference>
<dbReference type="EMBL" id="JABANM010017250">
    <property type="protein sequence ID" value="KAF4728083.1"/>
    <property type="molecule type" value="Genomic_DNA"/>
</dbReference>
<gene>
    <name evidence="2" type="primary">ADAT3_2</name>
    <name evidence="2" type="ORF">FOZ62_007765</name>
</gene>
<dbReference type="AlphaFoldDB" id="A0A7J6S5Q9"/>
<proteinExistence type="predicted"/>
<name>A0A7J6S5Q9_PEROL</name>
<dbReference type="Proteomes" id="UP000574390">
    <property type="component" value="Unassembled WGS sequence"/>
</dbReference>
<protein>
    <submittedName>
        <fullName evidence="2">Adenosine deaminase, tRNA-specific 3</fullName>
    </submittedName>
</protein>
<feature type="coiled-coil region" evidence="1">
    <location>
        <begin position="64"/>
        <end position="109"/>
    </location>
</feature>
<evidence type="ECO:0000256" key="1">
    <source>
        <dbReference type="SAM" id="Coils"/>
    </source>
</evidence>
<sequence>MQRFCRVAHRRFSLLSEIAATRRGYCDKDFYELLAERRQLQKSSKQPYLKRPLGEGTLRQIVQLRELQERINVFQQRLHVLTEGEREELERLLEEREKIRQKKATTKLMDEVGQLRSEGGEAEPAISEVFPHPRCWAVENLFRFRLLVGAIKHMPGPPPRYCPNCTKFNQLLPREFTRSLETVPATVLEVPKTEASVVMKTLSRKSPLPAAMSHLKRVRRHDEKEGVLEVVVGPKDCKVPFDDLEVRLVDVPKFPAFTREQFQEWNQVWPMVWRRPALERSDSALNKPSTARRKEILRMMEAAGRKKVIIVSPNGD</sequence>
<evidence type="ECO:0000313" key="3">
    <source>
        <dbReference type="Proteomes" id="UP000574390"/>
    </source>
</evidence>
<feature type="non-terminal residue" evidence="2">
    <location>
        <position position="316"/>
    </location>
</feature>
<organism evidence="2 3">
    <name type="scientific">Perkinsus olseni</name>
    <name type="common">Perkinsus atlanticus</name>
    <dbReference type="NCBI Taxonomy" id="32597"/>
    <lineage>
        <taxon>Eukaryota</taxon>
        <taxon>Sar</taxon>
        <taxon>Alveolata</taxon>
        <taxon>Perkinsozoa</taxon>
        <taxon>Perkinsea</taxon>
        <taxon>Perkinsida</taxon>
        <taxon>Perkinsidae</taxon>
        <taxon>Perkinsus</taxon>
    </lineage>
</organism>
<accession>A0A7J6S5Q9</accession>
<evidence type="ECO:0000313" key="2">
    <source>
        <dbReference type="EMBL" id="KAF4728083.1"/>
    </source>
</evidence>